<dbReference type="RefSeq" id="WP_035230173.1">
    <property type="nucleotide sequence ID" value="NZ_ARXV01000002.1"/>
</dbReference>
<accession>A0A095SN44</accession>
<comment type="caution">
    <text evidence="2">The sequence shown here is derived from an EMBL/GenBank/DDBJ whole genome shotgun (WGS) entry which is preliminary data.</text>
</comment>
<evidence type="ECO:0008006" key="4">
    <source>
        <dbReference type="Google" id="ProtNLM"/>
    </source>
</evidence>
<dbReference type="STRING" id="1177154.Y5S_00479"/>
<feature type="signal peptide" evidence="1">
    <location>
        <begin position="1"/>
        <end position="21"/>
    </location>
</feature>
<feature type="chain" id="PRO_5001917830" description="Lipoprotein" evidence="1">
    <location>
        <begin position="22"/>
        <end position="185"/>
    </location>
</feature>
<keyword evidence="1" id="KW-0732">Signal</keyword>
<name>A0A095SN44_9GAMM</name>
<dbReference type="OrthoDB" id="8774626at2"/>
<keyword evidence="3" id="KW-1185">Reference proteome</keyword>
<proteinExistence type="predicted"/>
<reference evidence="2 3" key="1">
    <citation type="submission" date="2012-09" db="EMBL/GenBank/DDBJ databases">
        <title>Genome Sequence of alkane-degrading Bacterium Alcanivorax sp. 19-m-6.</title>
        <authorList>
            <person name="Lai Q."/>
            <person name="Shao Z."/>
        </authorList>
    </citation>
    <scope>NUCLEOTIDE SEQUENCE [LARGE SCALE GENOMIC DNA]</scope>
    <source>
        <strain evidence="2 3">19-m-6</strain>
    </source>
</reference>
<evidence type="ECO:0000313" key="3">
    <source>
        <dbReference type="Proteomes" id="UP000029444"/>
    </source>
</evidence>
<evidence type="ECO:0000256" key="1">
    <source>
        <dbReference type="SAM" id="SignalP"/>
    </source>
</evidence>
<dbReference type="EMBL" id="ARXV01000002">
    <property type="protein sequence ID" value="KGD66007.1"/>
    <property type="molecule type" value="Genomic_DNA"/>
</dbReference>
<dbReference type="eggNOG" id="ENOG502ZS4P">
    <property type="taxonomic scope" value="Bacteria"/>
</dbReference>
<sequence length="185" mass="20679">MGLRKSFVMVVGLLAVLSVQAAEPPASYVDAGVCPFECCTYGSWTAIQDVTVFDQVEDGKPVAEVHPEQPVHALTGDVHIRRPGVVEVRREHESAETGRRYLPGDKLYVYTYQGEGYYKVWFEQAWLSEEIPFLAGWAGCEEDHSCWGEVLSTPESRWWVKVRLESGLEGWVDDADGFFGKDACG</sequence>
<gene>
    <name evidence="2" type="ORF">Y5S_00479</name>
</gene>
<dbReference type="AlphaFoldDB" id="A0A095SN44"/>
<organism evidence="2 3">
    <name type="scientific">Alcanivorax nanhaiticus</name>
    <dbReference type="NCBI Taxonomy" id="1177154"/>
    <lineage>
        <taxon>Bacteria</taxon>
        <taxon>Pseudomonadati</taxon>
        <taxon>Pseudomonadota</taxon>
        <taxon>Gammaproteobacteria</taxon>
        <taxon>Oceanospirillales</taxon>
        <taxon>Alcanivoracaceae</taxon>
        <taxon>Alcanivorax</taxon>
    </lineage>
</organism>
<dbReference type="Proteomes" id="UP000029444">
    <property type="component" value="Unassembled WGS sequence"/>
</dbReference>
<protein>
    <recommendedName>
        <fullName evidence="4">Lipoprotein</fullName>
    </recommendedName>
</protein>
<dbReference type="PATRIC" id="fig|1177154.3.peg.487"/>
<evidence type="ECO:0000313" key="2">
    <source>
        <dbReference type="EMBL" id="KGD66007.1"/>
    </source>
</evidence>